<feature type="region of interest" description="Disordered" evidence="2">
    <location>
        <begin position="231"/>
        <end position="292"/>
    </location>
</feature>
<feature type="coiled-coil region" evidence="1">
    <location>
        <begin position="800"/>
        <end position="827"/>
    </location>
</feature>
<organism evidence="4 5">
    <name type="scientific">Armadillidium nasatum</name>
    <dbReference type="NCBI Taxonomy" id="96803"/>
    <lineage>
        <taxon>Eukaryota</taxon>
        <taxon>Metazoa</taxon>
        <taxon>Ecdysozoa</taxon>
        <taxon>Arthropoda</taxon>
        <taxon>Crustacea</taxon>
        <taxon>Multicrustacea</taxon>
        <taxon>Malacostraca</taxon>
        <taxon>Eumalacostraca</taxon>
        <taxon>Peracarida</taxon>
        <taxon>Isopoda</taxon>
        <taxon>Oniscidea</taxon>
        <taxon>Crinocheta</taxon>
        <taxon>Armadillidiidae</taxon>
        <taxon>Armadillidium</taxon>
    </lineage>
</organism>
<gene>
    <name evidence="4" type="primary">R3hcc1l</name>
    <name evidence="4" type="ORF">Anas_09591</name>
</gene>
<keyword evidence="3" id="KW-0812">Transmembrane</keyword>
<evidence type="ECO:0000256" key="3">
    <source>
        <dbReference type="SAM" id="Phobius"/>
    </source>
</evidence>
<sequence>MAINKNWYWTKIFSFIISFLCSMISYYREEGGHCYSSNYIFSDSPQNMSIDTMVAETESTFNRRKAREPTQIYRPPPARSGVKDMPSNVSYYQENIISQRQEYLEALKQCQSNLKANSNLPENSITTSPGDNRPRSRRPDQQFYVPRGRRYGGDTPCSTPIPPSEDPPPRAPSPANSICSVVSEYSVNQIYLLLKLCSLIERCINHDANRPLNTSQDWRISEIKQNEKYKGKFTNGYSKDDHPIHSKENYMHPCESNQSRSHKGKRNRKRGSRSRDHSLERGNNSRRNSYSTENLVRSFYNSNSGFCESYNYDRMNSRNSSRANSRNPSRANSRNPSLERTPYDNQGCEWRARGYSNPTSPVKHSPPPISDKGYRRHSLTHIKNENTDSYRCYNNNHEREQSQLDTSISESKSSEDHCNKEPSLNISEINTKIPPVETKTHNSVSNISNVNEEMNVSLNKETPNEVLNDSSIVEPEASDNAESVSSTNSTTSVQESLPENTSDKVSDNEDTTSNSSISPNHSPKLIRESDTCASEDCLSSSNNLTVSVNEKEDLSSSLANEEVVKCDEQNTSELQEKDSSNLEDKIKEPHSETNNSDSSTCDSNESSNSIETTKEASNPKIFSFRWADEEEETWDSLYDDSGNSVLHDSVKQGLEDSIGKIKLVKPSRNYYEFEHSSTGTSGANSPPNVDEQYGHIIEIYDFPAAFQTQDLLTIFQEYKNFDIKWVDDTHALGIFATPLLAADSLSLSHPFVKTRPLSQAIEASKLKAVRIAERLPFKPRPETSATLARRLVSGALGLRVEVSKEQREAERQKLKKAKEKKRLIAKQKEDAWEGNISNSIS</sequence>
<feature type="compositionally biased region" description="Basic and acidic residues" evidence="2">
    <location>
        <begin position="562"/>
        <end position="591"/>
    </location>
</feature>
<dbReference type="AlphaFoldDB" id="A0A5N5THW9"/>
<feature type="region of interest" description="Disordered" evidence="2">
    <location>
        <begin position="60"/>
        <end position="85"/>
    </location>
</feature>
<keyword evidence="3" id="KW-1133">Transmembrane helix</keyword>
<comment type="caution">
    <text evidence="4">The sequence shown here is derived from an EMBL/GenBank/DDBJ whole genome shotgun (WGS) entry which is preliminary data.</text>
</comment>
<feature type="compositionally biased region" description="Polar residues" evidence="2">
    <location>
        <begin position="281"/>
        <end position="292"/>
    </location>
</feature>
<feature type="compositionally biased region" description="Polar residues" evidence="2">
    <location>
        <begin position="117"/>
        <end position="130"/>
    </location>
</feature>
<accession>A0A5N5THW9</accession>
<keyword evidence="3" id="KW-0472">Membrane</keyword>
<feature type="compositionally biased region" description="Basic and acidic residues" evidence="2">
    <location>
        <begin position="238"/>
        <end position="250"/>
    </location>
</feature>
<proteinExistence type="predicted"/>
<dbReference type="PANTHER" id="PTHR21678:SF0">
    <property type="entry name" value="C3H1-TYPE DOMAIN-CONTAINING PROTEIN"/>
    <property type="match status" value="1"/>
</dbReference>
<feature type="region of interest" description="Disordered" evidence="2">
    <location>
        <begin position="117"/>
        <end position="174"/>
    </location>
</feature>
<reference evidence="4 5" key="1">
    <citation type="journal article" date="2019" name="PLoS Biol.">
        <title>Sex chromosomes control vertical transmission of feminizing Wolbachia symbionts in an isopod.</title>
        <authorList>
            <person name="Becking T."/>
            <person name="Chebbi M.A."/>
            <person name="Giraud I."/>
            <person name="Moumen B."/>
            <person name="Laverre T."/>
            <person name="Caubet Y."/>
            <person name="Peccoud J."/>
            <person name="Gilbert C."/>
            <person name="Cordaux R."/>
        </authorList>
    </citation>
    <scope>NUCLEOTIDE SEQUENCE [LARGE SCALE GENOMIC DNA]</scope>
    <source>
        <strain evidence="4">ANa2</strain>
        <tissue evidence="4">Whole body excluding digestive tract and cuticle</tissue>
    </source>
</reference>
<feature type="compositionally biased region" description="Low complexity" evidence="2">
    <location>
        <begin position="483"/>
        <end position="493"/>
    </location>
</feature>
<feature type="region of interest" description="Disordered" evidence="2">
    <location>
        <begin position="476"/>
        <end position="528"/>
    </location>
</feature>
<feature type="transmembrane region" description="Helical" evidence="3">
    <location>
        <begin position="7"/>
        <end position="27"/>
    </location>
</feature>
<dbReference type="InterPro" id="IPR039884">
    <property type="entry name" value="R3HC1/R3HCL"/>
</dbReference>
<evidence type="ECO:0000256" key="1">
    <source>
        <dbReference type="SAM" id="Coils"/>
    </source>
</evidence>
<dbReference type="PANTHER" id="PTHR21678">
    <property type="entry name" value="GROWTH INHIBITION AND DIFFERENTIATION RELATED PROTEIN 88"/>
    <property type="match status" value="1"/>
</dbReference>
<feature type="compositionally biased region" description="Polar residues" evidence="2">
    <location>
        <begin position="511"/>
        <end position="521"/>
    </location>
</feature>
<dbReference type="EMBL" id="SEYY01001111">
    <property type="protein sequence ID" value="KAB7505779.1"/>
    <property type="molecule type" value="Genomic_DNA"/>
</dbReference>
<evidence type="ECO:0000313" key="5">
    <source>
        <dbReference type="Proteomes" id="UP000326759"/>
    </source>
</evidence>
<name>A0A5N5THW9_9CRUS</name>
<feature type="compositionally biased region" description="Low complexity" evidence="2">
    <location>
        <begin position="317"/>
        <end position="336"/>
    </location>
</feature>
<feature type="region of interest" description="Disordered" evidence="2">
    <location>
        <begin position="552"/>
        <end position="615"/>
    </location>
</feature>
<dbReference type="OrthoDB" id="5418203at2759"/>
<feature type="region of interest" description="Disordered" evidence="2">
    <location>
        <begin position="316"/>
        <end position="431"/>
    </location>
</feature>
<feature type="compositionally biased region" description="Low complexity" evidence="2">
    <location>
        <begin position="592"/>
        <end position="609"/>
    </location>
</feature>
<protein>
    <submittedName>
        <fullName evidence="4">Coiled-coil domain-containing protein R3HCC1L</fullName>
    </submittedName>
</protein>
<dbReference type="Gene3D" id="3.30.70.330">
    <property type="match status" value="1"/>
</dbReference>
<dbReference type="Proteomes" id="UP000326759">
    <property type="component" value="Unassembled WGS sequence"/>
</dbReference>
<evidence type="ECO:0000313" key="4">
    <source>
        <dbReference type="EMBL" id="KAB7505779.1"/>
    </source>
</evidence>
<keyword evidence="5" id="KW-1185">Reference proteome</keyword>
<evidence type="ECO:0000256" key="2">
    <source>
        <dbReference type="SAM" id="MobiDB-lite"/>
    </source>
</evidence>
<dbReference type="InterPro" id="IPR012677">
    <property type="entry name" value="Nucleotide-bd_a/b_plait_sf"/>
</dbReference>
<keyword evidence="1" id="KW-0175">Coiled coil</keyword>
<feature type="compositionally biased region" description="Pro residues" evidence="2">
    <location>
        <begin position="159"/>
        <end position="172"/>
    </location>
</feature>
<feature type="compositionally biased region" description="Basic residues" evidence="2">
    <location>
        <begin position="260"/>
        <end position="272"/>
    </location>
</feature>